<proteinExistence type="predicted"/>
<protein>
    <submittedName>
        <fullName evidence="1">Uncharacterized protein</fullName>
    </submittedName>
</protein>
<name>A0A7M5UV73_9CNID</name>
<evidence type="ECO:0000313" key="2">
    <source>
        <dbReference type="Proteomes" id="UP000594262"/>
    </source>
</evidence>
<organism evidence="1 2">
    <name type="scientific">Clytia hemisphaerica</name>
    <dbReference type="NCBI Taxonomy" id="252671"/>
    <lineage>
        <taxon>Eukaryota</taxon>
        <taxon>Metazoa</taxon>
        <taxon>Cnidaria</taxon>
        <taxon>Hydrozoa</taxon>
        <taxon>Hydroidolina</taxon>
        <taxon>Leptothecata</taxon>
        <taxon>Obeliida</taxon>
        <taxon>Clytiidae</taxon>
        <taxon>Clytia</taxon>
    </lineage>
</organism>
<accession>A0A7M5UV73</accession>
<dbReference type="AlphaFoldDB" id="A0A7M5UV73"/>
<dbReference type="GeneID" id="136808224"/>
<dbReference type="InterPro" id="IPR027417">
    <property type="entry name" value="P-loop_NTPase"/>
</dbReference>
<dbReference type="RefSeq" id="XP_066920861.1">
    <property type="nucleotide sequence ID" value="XM_067064760.1"/>
</dbReference>
<sequence>MMNDNITQKLLLLQPKLIDPTKCNTSTSLYQQIIKNNQATSERQSRMFNLGNTHHTENPIEAAEFILEREYGDSSLFRQDEHACVFIPPTFVSNQYTKKSDVAILDYEVKKDIERLAENLKEHSPDHWLTREIQALLETQNDAECIDKRTFDQWALNIQVMYLVVRELKTDHVVLPPATTTELVVFVQACTEKLIQNTPIEKFLRESHTKKTFRKLIKRKIDNAPCEDSNLRWLFGLELVNLGERLEHWFYDQLLSLKGDGILKDTVVLSSLDFLTNMESKNHKETDFLIFSWPKKLVISVEMKRSLADEKVFKQLDSNHQIFEESLGDLLRSGWTFFPTVCVEIDTLSIKSDHFITMDTEIKPWLKNIFDSFSSCQTDIKPAPLDEVKDLLKILIFAIHVSKKDLAAPITTSSWVKYTSNAIENVSTSHNILFYSNQQLAIMNNDDPRYNKVVIRGPFGVGKSLLLQQKALQLHEKTKYRGKLLYLVCRQGYVPLKPMLLQRLKVELQDKYGIFVGVLTPKFSAKACQDRQAILDKIKDRDIKAVFIDECDLLSSLSSWLDKVTVIVEYLWIAPSTDSLKDFHKQDNLTGFQVLDLSQNFRNSREIVKSAKSIAESSEYRYNQGIIMPPENFPSGCTPIFAETFEEGLREARKRTSEGILVIDDKPDEANSNILDQLNETWKGYHEWRYDFKNGGNPYKFLQEGNVLIVSEFTSFGFEWPTVIVVETIRAGGSIALHDCNYALRCTTNLIIVKRTYDGDEDSD</sequence>
<dbReference type="Proteomes" id="UP000594262">
    <property type="component" value="Unplaced"/>
</dbReference>
<keyword evidence="2" id="KW-1185">Reference proteome</keyword>
<evidence type="ECO:0000313" key="1">
    <source>
        <dbReference type="EnsemblMetazoa" id="CLYHEMP006340.1"/>
    </source>
</evidence>
<reference evidence="1" key="1">
    <citation type="submission" date="2021-01" db="UniProtKB">
        <authorList>
            <consortium name="EnsemblMetazoa"/>
        </authorList>
    </citation>
    <scope>IDENTIFICATION</scope>
</reference>
<dbReference type="EnsemblMetazoa" id="CLYHEMT006340.1">
    <property type="protein sequence ID" value="CLYHEMP006340.1"/>
    <property type="gene ID" value="CLYHEMG006340"/>
</dbReference>
<dbReference type="SUPFAM" id="SSF52540">
    <property type="entry name" value="P-loop containing nucleoside triphosphate hydrolases"/>
    <property type="match status" value="1"/>
</dbReference>